<name>A0A1H7Y005_9PAST</name>
<keyword evidence="6" id="KW-1185">Reference proteome</keyword>
<keyword evidence="2" id="KW-0732">Signal</keyword>
<keyword evidence="3" id="KW-0449">Lipoprotein</keyword>
<reference evidence="3 6" key="3">
    <citation type="journal article" date="2023" name="Front. Microbiol.">
        <title>Phylogeography and host specificity of Pasteurellaceae pathogenic to sea-farmed fish in the north-east Atlantic.</title>
        <authorList>
            <person name="Gulla S."/>
            <person name="Colquhoun D.J."/>
            <person name="Olsen A.B."/>
            <person name="Spilsberg B."/>
            <person name="Lagesen K."/>
            <person name="Aakesson C.P."/>
            <person name="Strom S."/>
            <person name="Manji F."/>
            <person name="Birkbeck T.H."/>
            <person name="Nilsen H.K."/>
        </authorList>
    </citation>
    <scope>NUCLEOTIDE SEQUENCE [LARGE SCALE GENOMIC DNA]</scope>
    <source>
        <strain evidence="3 6">VIO11850</strain>
    </source>
</reference>
<dbReference type="EMBL" id="JASAVS010000015">
    <property type="protein sequence ID" value="MDP8085743.1"/>
    <property type="molecule type" value="Genomic_DNA"/>
</dbReference>
<dbReference type="EMBL" id="FOBN01000015">
    <property type="protein sequence ID" value="SEM39204.1"/>
    <property type="molecule type" value="Genomic_DNA"/>
</dbReference>
<evidence type="ECO:0000256" key="2">
    <source>
        <dbReference type="ARBA" id="ARBA00022729"/>
    </source>
</evidence>
<dbReference type="AlphaFoldDB" id="A0A1H7Y005"/>
<evidence type="ECO:0000313" key="3">
    <source>
        <dbReference type="EMBL" id="MDP8085743.1"/>
    </source>
</evidence>
<dbReference type="Pfam" id="PF08139">
    <property type="entry name" value="LPAM_1"/>
    <property type="match status" value="1"/>
</dbReference>
<protein>
    <recommendedName>
        <fullName evidence="1">Type IV secretion system putative lipoprotein virB7</fullName>
    </recommendedName>
</protein>
<dbReference type="Proteomes" id="UP000198883">
    <property type="component" value="Unassembled WGS sequence"/>
</dbReference>
<dbReference type="GeneID" id="83543676"/>
<dbReference type="Proteomes" id="UP001224812">
    <property type="component" value="Unassembled WGS sequence"/>
</dbReference>
<dbReference type="PROSITE" id="PS51257">
    <property type="entry name" value="PROKAR_LIPOPROTEIN"/>
    <property type="match status" value="1"/>
</dbReference>
<accession>A0A1H7Y005</accession>
<reference evidence="5" key="1">
    <citation type="submission" date="2016-10" db="EMBL/GenBank/DDBJ databases">
        <authorList>
            <person name="Varghese N."/>
            <person name="Submissions S."/>
        </authorList>
    </citation>
    <scope>NUCLEOTIDE SEQUENCE [LARGE SCALE GENOMIC DNA]</scope>
    <source>
        <strain evidence="5">DSM 24204</strain>
    </source>
</reference>
<organism evidence="4 5">
    <name type="scientific">Phocoenobacter skyensis</name>
    <dbReference type="NCBI Taxonomy" id="97481"/>
    <lineage>
        <taxon>Bacteria</taxon>
        <taxon>Pseudomonadati</taxon>
        <taxon>Pseudomonadota</taxon>
        <taxon>Gammaproteobacteria</taxon>
        <taxon>Pasteurellales</taxon>
        <taxon>Pasteurellaceae</taxon>
        <taxon>Phocoenobacter</taxon>
    </lineage>
</organism>
<evidence type="ECO:0000313" key="5">
    <source>
        <dbReference type="Proteomes" id="UP000198883"/>
    </source>
</evidence>
<dbReference type="STRING" id="97481.SAMN05444853_11535"/>
<proteinExistence type="predicted"/>
<sequence>MKKFIFIAGMTAFLTACNVNDIDTVKNGILELNKTLTVGEAIDNYKGCKSVKWESFKADNGTKIVQATCPLTESVKEQLFWSDNIQSEFLQAGGNQICKQMTALIDFSLQNNFKDELDEGKKFWTQEIGMNVDTYFQMSESNNPKKTEMDLVLQFSINKDQTFQVAYIGTQFQFEQGEKQNYPTFDMKTLDSIYKNRVPSIVTGVKTVSRNTKYMYPFLALSCPYANQNMTTK</sequence>
<reference evidence="4" key="2">
    <citation type="submission" date="2016-10" db="EMBL/GenBank/DDBJ databases">
        <authorList>
            <person name="de Groot N.N."/>
        </authorList>
    </citation>
    <scope>NUCLEOTIDE SEQUENCE [LARGE SCALE GENOMIC DNA]</scope>
    <source>
        <strain evidence="4">DSM 24204</strain>
    </source>
</reference>
<evidence type="ECO:0000256" key="1">
    <source>
        <dbReference type="ARBA" id="ARBA00017922"/>
    </source>
</evidence>
<evidence type="ECO:0000313" key="6">
    <source>
        <dbReference type="Proteomes" id="UP001224812"/>
    </source>
</evidence>
<dbReference type="OrthoDB" id="6401829at2"/>
<dbReference type="InterPro" id="IPR012640">
    <property type="entry name" value="Membr_lipoprot_lipid_attach_CS"/>
</dbReference>
<evidence type="ECO:0000313" key="4">
    <source>
        <dbReference type="EMBL" id="SEM39204.1"/>
    </source>
</evidence>
<gene>
    <name evidence="3" type="ORF">QJT92_07410</name>
    <name evidence="4" type="ORF">SAMN05444853_11535</name>
</gene>
<dbReference type="RefSeq" id="WP_090922168.1">
    <property type="nucleotide sequence ID" value="NZ_CP016180.1"/>
</dbReference>